<dbReference type="PANTHER" id="PTHR30572">
    <property type="entry name" value="MEMBRANE COMPONENT OF TRANSPORTER-RELATED"/>
    <property type="match status" value="1"/>
</dbReference>
<evidence type="ECO:0000256" key="1">
    <source>
        <dbReference type="ARBA" id="ARBA00004651"/>
    </source>
</evidence>
<evidence type="ECO:0000313" key="11">
    <source>
        <dbReference type="EMBL" id="MEE1972161.1"/>
    </source>
</evidence>
<evidence type="ECO:0000256" key="2">
    <source>
        <dbReference type="ARBA" id="ARBA00022475"/>
    </source>
</evidence>
<dbReference type="GO" id="GO:0022857">
    <property type="term" value="F:transmembrane transporter activity"/>
    <property type="evidence" value="ECO:0007669"/>
    <property type="project" value="TreeGrafter"/>
</dbReference>
<evidence type="ECO:0000313" key="13">
    <source>
        <dbReference type="Proteomes" id="UP001343698"/>
    </source>
</evidence>
<feature type="transmembrane region" description="Helical" evidence="7">
    <location>
        <begin position="288"/>
        <end position="313"/>
    </location>
</feature>
<protein>
    <submittedName>
        <fullName evidence="11">ABC transporter permease</fullName>
    </submittedName>
    <submittedName>
        <fullName evidence="10">FtsX-like permease family protein</fullName>
    </submittedName>
</protein>
<dbReference type="InterPro" id="IPR003838">
    <property type="entry name" value="ABC3_permease_C"/>
</dbReference>
<dbReference type="EMBL" id="JAZDDF010000002">
    <property type="protein sequence ID" value="MEE1972161.1"/>
    <property type="molecule type" value="Genomic_DNA"/>
</dbReference>
<dbReference type="InterPro" id="IPR050250">
    <property type="entry name" value="Macrolide_Exporter_MacB"/>
</dbReference>
<evidence type="ECO:0000256" key="6">
    <source>
        <dbReference type="ARBA" id="ARBA00038076"/>
    </source>
</evidence>
<gene>
    <name evidence="10" type="ORF">F0361_02865</name>
    <name evidence="11" type="ORF">V1H85_06880</name>
</gene>
<feature type="domain" description="MacB-like periplasmic core" evidence="9">
    <location>
        <begin position="21"/>
        <end position="239"/>
    </location>
</feature>
<keyword evidence="5 7" id="KW-0472">Membrane</keyword>
<organism evidence="10 12">
    <name type="scientific">Maribacter flavus</name>
    <dbReference type="NCBI Taxonomy" id="1658664"/>
    <lineage>
        <taxon>Bacteria</taxon>
        <taxon>Pseudomonadati</taxon>
        <taxon>Bacteroidota</taxon>
        <taxon>Flavobacteriia</taxon>
        <taxon>Flavobacteriales</taxon>
        <taxon>Flavobacteriaceae</taxon>
        <taxon>Maribacter</taxon>
    </lineage>
</organism>
<keyword evidence="3 7" id="KW-0812">Transmembrane</keyword>
<evidence type="ECO:0000256" key="7">
    <source>
        <dbReference type="SAM" id="Phobius"/>
    </source>
</evidence>
<dbReference type="AlphaFoldDB" id="A0A5B2TVP0"/>
<evidence type="ECO:0000313" key="12">
    <source>
        <dbReference type="Proteomes" id="UP000323188"/>
    </source>
</evidence>
<dbReference type="EMBL" id="VUOE01000001">
    <property type="protein sequence ID" value="KAA2218581.1"/>
    <property type="molecule type" value="Genomic_DNA"/>
</dbReference>
<dbReference type="RefSeq" id="WP_154917145.1">
    <property type="nucleotide sequence ID" value="NZ_JAZDDF010000002.1"/>
</dbReference>
<sequence length="416" mass="46858">MFDLERWQEIFDTIRKNKLRTFLTGLSVASGIFILVILLGFGQGMQNGIDNEFKGDAATSIWVWPQRTTMEYKGLNPGRRIQLRNENYETVSKVFDQDFEKASVLYFPNDVQVVYNNDLLVYNVAGTNGDLQVIENEFLSEGRYINEKDVRENAKVAVISNKIKREVFSNLETPVGEYIMISGAGFKIVGVYGEYGRNESEEERIFIPVTTAQLAFNGADKINNLNFMLPEMDSFEETVAMNDTFTTKLLEYLKLYHGVAPEDERAIRLYNPIQEAKRFYTLGRAIELFFWAVGFLTLIAGVVSVSNIMLIVVKERTREIGIRKALGAKPWSIVGMIMHEAIFVTAVAGCTGLIFSMALLEFVGPNIEVDYVMNPSVDFNVALSTVILLIFAGAIAGFFPAWKAVNVQVIEALRDD</sequence>
<feature type="transmembrane region" description="Helical" evidence="7">
    <location>
        <begin position="333"/>
        <end position="359"/>
    </location>
</feature>
<accession>A0A5B2TVP0</accession>
<feature type="domain" description="ABC3 transporter permease C-terminal" evidence="8">
    <location>
        <begin position="292"/>
        <end position="407"/>
    </location>
</feature>
<proteinExistence type="inferred from homology"/>
<feature type="transmembrane region" description="Helical" evidence="7">
    <location>
        <begin position="379"/>
        <end position="399"/>
    </location>
</feature>
<name>A0A5B2TVP0_9FLAO</name>
<dbReference type="Proteomes" id="UP001343698">
    <property type="component" value="Unassembled WGS sequence"/>
</dbReference>
<evidence type="ECO:0000256" key="4">
    <source>
        <dbReference type="ARBA" id="ARBA00022989"/>
    </source>
</evidence>
<evidence type="ECO:0000313" key="10">
    <source>
        <dbReference type="EMBL" id="KAA2218581.1"/>
    </source>
</evidence>
<dbReference type="InterPro" id="IPR025857">
    <property type="entry name" value="MacB_PCD"/>
</dbReference>
<keyword evidence="13" id="KW-1185">Reference proteome</keyword>
<evidence type="ECO:0000259" key="9">
    <source>
        <dbReference type="Pfam" id="PF12704"/>
    </source>
</evidence>
<comment type="similarity">
    <text evidence="6">Belongs to the ABC-4 integral membrane protein family.</text>
</comment>
<reference evidence="10 12" key="1">
    <citation type="submission" date="2019-09" db="EMBL/GenBank/DDBJ databases">
        <authorList>
            <person name="Khan S.A."/>
            <person name="Jeon C.O."/>
            <person name="Chun B.H."/>
            <person name="Jeong S.E."/>
        </authorList>
    </citation>
    <scope>NUCLEOTIDE SEQUENCE [LARGE SCALE GENOMIC DNA]</scope>
    <source>
        <strain evidence="10 12">KCTC 42508</strain>
    </source>
</reference>
<evidence type="ECO:0000256" key="3">
    <source>
        <dbReference type="ARBA" id="ARBA00022692"/>
    </source>
</evidence>
<dbReference type="Pfam" id="PF12704">
    <property type="entry name" value="MacB_PCD"/>
    <property type="match status" value="1"/>
</dbReference>
<evidence type="ECO:0000259" key="8">
    <source>
        <dbReference type="Pfam" id="PF02687"/>
    </source>
</evidence>
<dbReference type="PANTHER" id="PTHR30572:SF4">
    <property type="entry name" value="ABC TRANSPORTER PERMEASE YTRF"/>
    <property type="match status" value="1"/>
</dbReference>
<feature type="transmembrane region" description="Helical" evidence="7">
    <location>
        <begin position="21"/>
        <end position="41"/>
    </location>
</feature>
<reference evidence="11 13" key="2">
    <citation type="submission" date="2024-01" db="EMBL/GenBank/DDBJ databases">
        <title>Maribacter spp. originated from different algae showed divergent polysaccharides utilization ability.</title>
        <authorList>
            <person name="Wang H."/>
            <person name="Wu Y."/>
        </authorList>
    </citation>
    <scope>NUCLEOTIDE SEQUENCE [LARGE SCALE GENOMIC DNA]</scope>
    <source>
        <strain evidence="11 13">KPT27_14</strain>
    </source>
</reference>
<dbReference type="Pfam" id="PF02687">
    <property type="entry name" value="FtsX"/>
    <property type="match status" value="1"/>
</dbReference>
<dbReference type="Proteomes" id="UP000323188">
    <property type="component" value="Unassembled WGS sequence"/>
</dbReference>
<keyword evidence="4 7" id="KW-1133">Transmembrane helix</keyword>
<dbReference type="GO" id="GO:0005886">
    <property type="term" value="C:plasma membrane"/>
    <property type="evidence" value="ECO:0007669"/>
    <property type="project" value="UniProtKB-SubCell"/>
</dbReference>
<comment type="caution">
    <text evidence="10">The sequence shown here is derived from an EMBL/GenBank/DDBJ whole genome shotgun (WGS) entry which is preliminary data.</text>
</comment>
<keyword evidence="2" id="KW-1003">Cell membrane</keyword>
<comment type="subcellular location">
    <subcellularLocation>
        <location evidence="1">Cell membrane</location>
        <topology evidence="1">Multi-pass membrane protein</topology>
    </subcellularLocation>
</comment>
<evidence type="ECO:0000256" key="5">
    <source>
        <dbReference type="ARBA" id="ARBA00023136"/>
    </source>
</evidence>